<keyword evidence="3" id="KW-1185">Reference proteome</keyword>
<dbReference type="Proteomes" id="UP000468531">
    <property type="component" value="Unassembled WGS sequence"/>
</dbReference>
<feature type="compositionally biased region" description="Polar residues" evidence="1">
    <location>
        <begin position="98"/>
        <end position="110"/>
    </location>
</feature>
<name>A0A6P1BCQ2_9BRAD</name>
<gene>
    <name evidence="2" type="ORF">FNJ47_10320</name>
</gene>
<sequence>MLVTIGSTLFALTASGFLYLIPPQAPDPWIRGVFRLWQGHAYVAVVKYPLAQIQSARLYENDKPLGPANSDPQDISSKGHGLYKFYRQQDETVPVLMFSSSDNTDPNTNGRKYRLE</sequence>
<proteinExistence type="predicted"/>
<protein>
    <submittedName>
        <fullName evidence="2">Uncharacterized protein</fullName>
    </submittedName>
</protein>
<evidence type="ECO:0000313" key="2">
    <source>
        <dbReference type="EMBL" id="NEU96217.1"/>
    </source>
</evidence>
<evidence type="ECO:0000313" key="3">
    <source>
        <dbReference type="Proteomes" id="UP000468531"/>
    </source>
</evidence>
<feature type="region of interest" description="Disordered" evidence="1">
    <location>
        <begin position="97"/>
        <end position="116"/>
    </location>
</feature>
<accession>A0A6P1BCQ2</accession>
<evidence type="ECO:0000256" key="1">
    <source>
        <dbReference type="SAM" id="MobiDB-lite"/>
    </source>
</evidence>
<comment type="caution">
    <text evidence="2">The sequence shown here is derived from an EMBL/GenBank/DDBJ whole genome shotgun (WGS) entry which is preliminary data.</text>
</comment>
<reference evidence="2 3" key="1">
    <citation type="journal article" date="2020" name="Arch. Microbiol.">
        <title>Bradyrhizobium uaiense sp. nov., a new highly efficient cowpea symbiont.</title>
        <authorList>
            <person name="Cabral Michel D."/>
            <person name="Azarias Guimaraes A."/>
            <person name="Martins da Costa E."/>
            <person name="Soares de Carvalho T."/>
            <person name="Balsanelli E."/>
            <person name="Willems A."/>
            <person name="Maltempi de Souza E."/>
            <person name="de Souza Moreira F.M."/>
        </authorList>
    </citation>
    <scope>NUCLEOTIDE SEQUENCE [LARGE SCALE GENOMIC DNA]</scope>
    <source>
        <strain evidence="2 3">UFLA 03-164</strain>
    </source>
</reference>
<dbReference type="EMBL" id="VKHP01000029">
    <property type="protein sequence ID" value="NEU96217.1"/>
    <property type="molecule type" value="Genomic_DNA"/>
</dbReference>
<organism evidence="2 3">
    <name type="scientific">Bradyrhizobium uaiense</name>
    <dbReference type="NCBI Taxonomy" id="2594946"/>
    <lineage>
        <taxon>Bacteria</taxon>
        <taxon>Pseudomonadati</taxon>
        <taxon>Pseudomonadota</taxon>
        <taxon>Alphaproteobacteria</taxon>
        <taxon>Hyphomicrobiales</taxon>
        <taxon>Nitrobacteraceae</taxon>
        <taxon>Bradyrhizobium</taxon>
    </lineage>
</organism>
<dbReference type="AlphaFoldDB" id="A0A6P1BCQ2"/>